<keyword evidence="2" id="KW-1185">Reference proteome</keyword>
<gene>
    <name evidence="1" type="ORF">H5410_030766</name>
</gene>
<comment type="caution">
    <text evidence="1">The sequence shown here is derived from an EMBL/GenBank/DDBJ whole genome shotgun (WGS) entry which is preliminary data.</text>
</comment>
<dbReference type="EMBL" id="JACXVP010000006">
    <property type="protein sequence ID" value="KAG5599396.1"/>
    <property type="molecule type" value="Genomic_DNA"/>
</dbReference>
<reference evidence="1 2" key="1">
    <citation type="submission" date="2020-09" db="EMBL/GenBank/DDBJ databases">
        <title>De no assembly of potato wild relative species, Solanum commersonii.</title>
        <authorList>
            <person name="Cho K."/>
        </authorList>
    </citation>
    <scope>NUCLEOTIDE SEQUENCE [LARGE SCALE GENOMIC DNA]</scope>
    <source>
        <strain evidence="1">LZ3.2</strain>
        <tissue evidence="1">Leaf</tissue>
    </source>
</reference>
<dbReference type="Proteomes" id="UP000824120">
    <property type="component" value="Chromosome 6"/>
</dbReference>
<dbReference type="AlphaFoldDB" id="A0A9J5YJN9"/>
<evidence type="ECO:0000313" key="2">
    <source>
        <dbReference type="Proteomes" id="UP000824120"/>
    </source>
</evidence>
<evidence type="ECO:0000313" key="1">
    <source>
        <dbReference type="EMBL" id="KAG5599396.1"/>
    </source>
</evidence>
<protein>
    <submittedName>
        <fullName evidence="1">Uncharacterized protein</fullName>
    </submittedName>
</protein>
<organism evidence="1 2">
    <name type="scientific">Solanum commersonii</name>
    <name type="common">Commerson's wild potato</name>
    <name type="synonym">Commerson's nightshade</name>
    <dbReference type="NCBI Taxonomy" id="4109"/>
    <lineage>
        <taxon>Eukaryota</taxon>
        <taxon>Viridiplantae</taxon>
        <taxon>Streptophyta</taxon>
        <taxon>Embryophyta</taxon>
        <taxon>Tracheophyta</taxon>
        <taxon>Spermatophyta</taxon>
        <taxon>Magnoliopsida</taxon>
        <taxon>eudicotyledons</taxon>
        <taxon>Gunneridae</taxon>
        <taxon>Pentapetalae</taxon>
        <taxon>asterids</taxon>
        <taxon>lamiids</taxon>
        <taxon>Solanales</taxon>
        <taxon>Solanaceae</taxon>
        <taxon>Solanoideae</taxon>
        <taxon>Solaneae</taxon>
        <taxon>Solanum</taxon>
    </lineage>
</organism>
<name>A0A9J5YJN9_SOLCO</name>
<proteinExistence type="predicted"/>
<accession>A0A9J5YJN9</accession>
<sequence>MARSKLQHRILLHFDLTEKLIIKRVGSRAGGSGIPSLHVHDPLSSARGQELAPNGRFMFPCLRFGGSGSRGKR</sequence>